<protein>
    <recommendedName>
        <fullName evidence="4">Copper resistance protein D</fullName>
    </recommendedName>
</protein>
<keyword evidence="1" id="KW-0812">Transmembrane</keyword>
<name>A0A9X2F9W6_9BACT</name>
<evidence type="ECO:0008006" key="4">
    <source>
        <dbReference type="Google" id="ProtNLM"/>
    </source>
</evidence>
<dbReference type="AlphaFoldDB" id="A0A9X2F9W6"/>
<accession>A0A9X2F9W6</accession>
<dbReference type="Proteomes" id="UP001155241">
    <property type="component" value="Unassembled WGS sequence"/>
</dbReference>
<evidence type="ECO:0000256" key="1">
    <source>
        <dbReference type="SAM" id="Phobius"/>
    </source>
</evidence>
<keyword evidence="1" id="KW-1133">Transmembrane helix</keyword>
<organism evidence="2 3">
    <name type="scientific">Aeoliella straminimaris</name>
    <dbReference type="NCBI Taxonomy" id="2954799"/>
    <lineage>
        <taxon>Bacteria</taxon>
        <taxon>Pseudomonadati</taxon>
        <taxon>Planctomycetota</taxon>
        <taxon>Planctomycetia</taxon>
        <taxon>Pirellulales</taxon>
        <taxon>Lacipirellulaceae</taxon>
        <taxon>Aeoliella</taxon>
    </lineage>
</organism>
<gene>
    <name evidence="2" type="ORF">NG895_10020</name>
</gene>
<feature type="transmembrane region" description="Helical" evidence="1">
    <location>
        <begin position="134"/>
        <end position="152"/>
    </location>
</feature>
<dbReference type="EMBL" id="JAMXLR010000036">
    <property type="protein sequence ID" value="MCO6044242.1"/>
    <property type="molecule type" value="Genomic_DNA"/>
</dbReference>
<proteinExistence type="predicted"/>
<reference evidence="2" key="1">
    <citation type="submission" date="2022-06" db="EMBL/GenBank/DDBJ databases">
        <title>Aeoliella straminimaris, a novel planctomycete from sediments.</title>
        <authorList>
            <person name="Vitorino I.R."/>
            <person name="Lage O.M."/>
        </authorList>
    </citation>
    <scope>NUCLEOTIDE SEQUENCE</scope>
    <source>
        <strain evidence="2">ICT_H6.2</strain>
    </source>
</reference>
<feature type="transmembrane region" description="Helical" evidence="1">
    <location>
        <begin position="12"/>
        <end position="37"/>
    </location>
</feature>
<comment type="caution">
    <text evidence="2">The sequence shown here is derived from an EMBL/GenBank/DDBJ whole genome shotgun (WGS) entry which is preliminary data.</text>
</comment>
<feature type="transmembrane region" description="Helical" evidence="1">
    <location>
        <begin position="63"/>
        <end position="83"/>
    </location>
</feature>
<keyword evidence="3" id="KW-1185">Reference proteome</keyword>
<evidence type="ECO:0000313" key="2">
    <source>
        <dbReference type="EMBL" id="MCO6044242.1"/>
    </source>
</evidence>
<dbReference type="RefSeq" id="WP_252852346.1">
    <property type="nucleotide sequence ID" value="NZ_JAMXLR010000036.1"/>
</dbReference>
<keyword evidence="1" id="KW-0472">Membrane</keyword>
<evidence type="ECO:0000313" key="3">
    <source>
        <dbReference type="Proteomes" id="UP001155241"/>
    </source>
</evidence>
<sequence>MADSPAPAFDTAWFILLATRVVHTASAAVLLGGLVYLKKVVAPLAEGADDTNEALYRGRRGTWAGLVMLTTTLLVFSGFFNLFNIMSAYEKLPMAYHMVFGIKFLLALFVFFVAASTAGKSSAAVKMQSNIQKWLTLAISAALLVFVLGATLRSFPKVPKTMEDVPAAQPQVDGENGQES</sequence>
<feature type="transmembrane region" description="Helical" evidence="1">
    <location>
        <begin position="95"/>
        <end position="114"/>
    </location>
</feature>